<dbReference type="Gene3D" id="3.40.50.2000">
    <property type="entry name" value="Glycogen Phosphorylase B"/>
    <property type="match status" value="2"/>
</dbReference>
<evidence type="ECO:0000313" key="4">
    <source>
        <dbReference type="EMBL" id="WQG87122.1"/>
    </source>
</evidence>
<dbReference type="STRING" id="1004.SAMN05661012_03911"/>
<feature type="domain" description="Glycosyltransferase subfamily 4-like N-terminal" evidence="2">
    <location>
        <begin position="13"/>
        <end position="216"/>
    </location>
</feature>
<dbReference type="SUPFAM" id="SSF53756">
    <property type="entry name" value="UDP-Glycosyltransferase/glycogen phosphorylase"/>
    <property type="match status" value="1"/>
</dbReference>
<keyword evidence="4" id="KW-0328">Glycosyltransferase</keyword>
<dbReference type="PANTHER" id="PTHR12526">
    <property type="entry name" value="GLYCOSYLTRANSFERASE"/>
    <property type="match status" value="1"/>
</dbReference>
<organism evidence="3 5">
    <name type="scientific">Chitinophaga sancti</name>
    <dbReference type="NCBI Taxonomy" id="1004"/>
    <lineage>
        <taxon>Bacteria</taxon>
        <taxon>Pseudomonadati</taxon>
        <taxon>Bacteroidota</taxon>
        <taxon>Chitinophagia</taxon>
        <taxon>Chitinophagales</taxon>
        <taxon>Chitinophagaceae</taxon>
        <taxon>Chitinophaga</taxon>
    </lineage>
</organism>
<dbReference type="InterPro" id="IPR028098">
    <property type="entry name" value="Glyco_trans_4-like_N"/>
</dbReference>
<keyword evidence="6" id="KW-1185">Reference proteome</keyword>
<dbReference type="Proteomes" id="UP001326715">
    <property type="component" value="Chromosome"/>
</dbReference>
<dbReference type="EC" id="2.4.-.-" evidence="4"/>
<sequence length="411" mass="46283">MKILHISFSDNSGGAARAALRLCLAQRKQQIDASMLVVNKVTDYPFVYSVKESLGGIKKILKDFCVQKILRMQDSDNPILHSLNFFSGAALAQINAMDVDIVHLHWINNEMLSIPQIANINKPMVWTLHDTWAFCGTEHYPADLNDQRFIEGYTPANNRNRRRDLDRWNWERKVKYWNKTRFTIAAPSEWMKECVQKSVLFKNNPVQHIFNPLSLDVFKPIPRQIARQILNLDPEKKYILFGAEGGTRQPIKGFDLLSAVLPGLADQLDPAKHRLLVFGSSTPAVTMELGFETVYAGRVNDEITMALIYSAADCMVVPSRLDNLPQTAVEAVACGTPVVAFNVGGLSDIIEHRKYGYLAEPYDLKDLGEGIMWALSYPDKASLSTQARAAAESRFSEAVCVARYDALYRQL</sequence>
<dbReference type="Pfam" id="PF13439">
    <property type="entry name" value="Glyco_transf_4"/>
    <property type="match status" value="1"/>
</dbReference>
<dbReference type="GO" id="GO:0016757">
    <property type="term" value="F:glycosyltransferase activity"/>
    <property type="evidence" value="ECO:0007669"/>
    <property type="project" value="UniProtKB-KW"/>
</dbReference>
<dbReference type="EMBL" id="FPIZ01000012">
    <property type="protein sequence ID" value="SFW72313.1"/>
    <property type="molecule type" value="Genomic_DNA"/>
</dbReference>
<dbReference type="Proteomes" id="UP000183788">
    <property type="component" value="Unassembled WGS sequence"/>
</dbReference>
<accession>A0A1K1RK59</accession>
<evidence type="ECO:0000259" key="1">
    <source>
        <dbReference type="Pfam" id="PF00534"/>
    </source>
</evidence>
<name>A0A1K1RK59_9BACT</name>
<evidence type="ECO:0000313" key="3">
    <source>
        <dbReference type="EMBL" id="SFW72313.1"/>
    </source>
</evidence>
<evidence type="ECO:0000313" key="5">
    <source>
        <dbReference type="Proteomes" id="UP000183788"/>
    </source>
</evidence>
<keyword evidence="3" id="KW-0808">Transferase</keyword>
<dbReference type="Pfam" id="PF00534">
    <property type="entry name" value="Glycos_transf_1"/>
    <property type="match status" value="1"/>
</dbReference>
<dbReference type="InterPro" id="IPR001296">
    <property type="entry name" value="Glyco_trans_1"/>
</dbReference>
<dbReference type="RefSeq" id="WP_072362904.1">
    <property type="nucleotide sequence ID" value="NZ_CBHWAX010000062.1"/>
</dbReference>
<evidence type="ECO:0000313" key="6">
    <source>
        <dbReference type="Proteomes" id="UP001326715"/>
    </source>
</evidence>
<reference evidence="3 5" key="1">
    <citation type="submission" date="2016-11" db="EMBL/GenBank/DDBJ databases">
        <authorList>
            <person name="Jaros S."/>
            <person name="Januszkiewicz K."/>
            <person name="Wedrychowicz H."/>
        </authorList>
    </citation>
    <scope>NUCLEOTIDE SEQUENCE [LARGE SCALE GENOMIC DNA]</scope>
    <source>
        <strain evidence="3 5">DSM 784</strain>
    </source>
</reference>
<dbReference type="AlphaFoldDB" id="A0A1K1RK59"/>
<evidence type="ECO:0000259" key="2">
    <source>
        <dbReference type="Pfam" id="PF13439"/>
    </source>
</evidence>
<gene>
    <name evidence="3" type="ORF">SAMN05661012_03911</name>
    <name evidence="4" type="ORF">SR876_19570</name>
</gene>
<reference evidence="4 6" key="2">
    <citation type="submission" date="2023-11" db="EMBL/GenBank/DDBJ databases">
        <title>MicrobeMod: A computational toolkit for identifying prokaryotic methylation and restriction-modification with nanopore sequencing.</title>
        <authorList>
            <person name="Crits-Christoph A."/>
            <person name="Kang S.C."/>
            <person name="Lee H."/>
            <person name="Ostrov N."/>
        </authorList>
    </citation>
    <scope>NUCLEOTIDE SEQUENCE [LARGE SCALE GENOMIC DNA]</scope>
    <source>
        <strain evidence="4 6">ATCC 23090</strain>
    </source>
</reference>
<dbReference type="OrthoDB" id="9768685at2"/>
<dbReference type="EMBL" id="CP140154">
    <property type="protein sequence ID" value="WQG87122.1"/>
    <property type="molecule type" value="Genomic_DNA"/>
</dbReference>
<proteinExistence type="predicted"/>
<feature type="domain" description="Glycosyl transferase family 1" evidence="1">
    <location>
        <begin position="224"/>
        <end position="380"/>
    </location>
</feature>
<protein>
    <submittedName>
        <fullName evidence="3 4">Glycosyltransferase</fullName>
        <ecNumber evidence="4">2.4.-.-</ecNumber>
    </submittedName>
</protein>